<proteinExistence type="predicted"/>
<keyword evidence="2" id="KW-1185">Reference proteome</keyword>
<reference evidence="1 2" key="1">
    <citation type="journal article" date="2006" name="Science">
        <title>The genome of black cottonwood, Populus trichocarpa (Torr. &amp; Gray).</title>
        <authorList>
            <person name="Tuskan G.A."/>
            <person name="Difazio S."/>
            <person name="Jansson S."/>
            <person name="Bohlmann J."/>
            <person name="Grigoriev I."/>
            <person name="Hellsten U."/>
            <person name="Putnam N."/>
            <person name="Ralph S."/>
            <person name="Rombauts S."/>
            <person name="Salamov A."/>
            <person name="Schein J."/>
            <person name="Sterck L."/>
            <person name="Aerts A."/>
            <person name="Bhalerao R.R."/>
            <person name="Bhalerao R.P."/>
            <person name="Blaudez D."/>
            <person name="Boerjan W."/>
            <person name="Brun A."/>
            <person name="Brunner A."/>
            <person name="Busov V."/>
            <person name="Campbell M."/>
            <person name="Carlson J."/>
            <person name="Chalot M."/>
            <person name="Chapman J."/>
            <person name="Chen G.L."/>
            <person name="Cooper D."/>
            <person name="Coutinho P.M."/>
            <person name="Couturier J."/>
            <person name="Covert S."/>
            <person name="Cronk Q."/>
            <person name="Cunningham R."/>
            <person name="Davis J."/>
            <person name="Degroeve S."/>
            <person name="Dejardin A."/>
            <person name="Depamphilis C."/>
            <person name="Detter J."/>
            <person name="Dirks B."/>
            <person name="Dubchak I."/>
            <person name="Duplessis S."/>
            <person name="Ehlting J."/>
            <person name="Ellis B."/>
            <person name="Gendler K."/>
            <person name="Goodstein D."/>
            <person name="Gribskov M."/>
            <person name="Grimwood J."/>
            <person name="Groover A."/>
            <person name="Gunter L."/>
            <person name="Hamberger B."/>
            <person name="Heinze B."/>
            <person name="Helariutta Y."/>
            <person name="Henrissat B."/>
            <person name="Holligan D."/>
            <person name="Holt R."/>
            <person name="Huang W."/>
            <person name="Islam-Faridi N."/>
            <person name="Jones S."/>
            <person name="Jones-Rhoades M."/>
            <person name="Jorgensen R."/>
            <person name="Joshi C."/>
            <person name="Kangasjarvi J."/>
            <person name="Karlsson J."/>
            <person name="Kelleher C."/>
            <person name="Kirkpatrick R."/>
            <person name="Kirst M."/>
            <person name="Kohler A."/>
            <person name="Kalluri U."/>
            <person name="Larimer F."/>
            <person name="Leebens-Mack J."/>
            <person name="Leple J.C."/>
            <person name="Locascio P."/>
            <person name="Lou Y."/>
            <person name="Lucas S."/>
            <person name="Martin F."/>
            <person name="Montanini B."/>
            <person name="Napoli C."/>
            <person name="Nelson D.R."/>
            <person name="Nelson C."/>
            <person name="Nieminen K."/>
            <person name="Nilsson O."/>
            <person name="Pereda V."/>
            <person name="Peter G."/>
            <person name="Philippe R."/>
            <person name="Pilate G."/>
            <person name="Poliakov A."/>
            <person name="Razumovskaya J."/>
            <person name="Richardson P."/>
            <person name="Rinaldi C."/>
            <person name="Ritland K."/>
            <person name="Rouze P."/>
            <person name="Ryaboy D."/>
            <person name="Schmutz J."/>
            <person name="Schrader J."/>
            <person name="Segerman B."/>
            <person name="Shin H."/>
            <person name="Siddiqui A."/>
            <person name="Sterky F."/>
            <person name="Terry A."/>
            <person name="Tsai C.J."/>
            <person name="Uberbacher E."/>
            <person name="Unneberg P."/>
            <person name="Vahala J."/>
            <person name="Wall K."/>
            <person name="Wessler S."/>
            <person name="Yang G."/>
            <person name="Yin T."/>
            <person name="Douglas C."/>
            <person name="Marra M."/>
            <person name="Sandberg G."/>
            <person name="Van de Peer Y."/>
            <person name="Rokhsar D."/>
        </authorList>
    </citation>
    <scope>NUCLEOTIDE SEQUENCE [LARGE SCALE GENOMIC DNA]</scope>
    <source>
        <strain evidence="2">cv. Nisqually</strain>
    </source>
</reference>
<dbReference type="EMBL" id="CM009290">
    <property type="protein sequence ID" value="RQO86118.2"/>
    <property type="molecule type" value="Genomic_DNA"/>
</dbReference>
<accession>A0A3N7FWY7</accession>
<evidence type="ECO:0000313" key="1">
    <source>
        <dbReference type="EMBL" id="RQO86118.2"/>
    </source>
</evidence>
<gene>
    <name evidence="1" type="ORF">POPTR_001G445425v4</name>
</gene>
<dbReference type="Proteomes" id="UP000006729">
    <property type="component" value="Chromosome 1"/>
</dbReference>
<comment type="caution">
    <text evidence="1">The sequence shown here is derived from an EMBL/GenBank/DDBJ whole genome shotgun (WGS) entry which is preliminary data.</text>
</comment>
<protein>
    <submittedName>
        <fullName evidence="1">Uncharacterized protein</fullName>
    </submittedName>
</protein>
<organism evidence="1 2">
    <name type="scientific">Populus trichocarpa</name>
    <name type="common">Western balsam poplar</name>
    <name type="synonym">Populus balsamifera subsp. trichocarpa</name>
    <dbReference type="NCBI Taxonomy" id="3694"/>
    <lineage>
        <taxon>Eukaryota</taxon>
        <taxon>Viridiplantae</taxon>
        <taxon>Streptophyta</taxon>
        <taxon>Embryophyta</taxon>
        <taxon>Tracheophyta</taxon>
        <taxon>Spermatophyta</taxon>
        <taxon>Magnoliopsida</taxon>
        <taxon>eudicotyledons</taxon>
        <taxon>Gunneridae</taxon>
        <taxon>Pentapetalae</taxon>
        <taxon>rosids</taxon>
        <taxon>fabids</taxon>
        <taxon>Malpighiales</taxon>
        <taxon>Salicaceae</taxon>
        <taxon>Saliceae</taxon>
        <taxon>Populus</taxon>
    </lineage>
</organism>
<sequence>MLLDDDGGSSLRWRAVFAAVLPVCAEAQASSSSSRVLQQGEEDGERLMVALLQTAERERETEEIEVTVILFSSVFLFFCSFPSPSDQTLFLVSSVSRFLLPPMSSSSFSPASVFFLSSVLFSPPPPVLSFSSKCGNLPCCPGSLR</sequence>
<evidence type="ECO:0000313" key="2">
    <source>
        <dbReference type="Proteomes" id="UP000006729"/>
    </source>
</evidence>
<name>A0A3N7FWY7_POPTR</name>